<feature type="region of interest" description="Disordered" evidence="7">
    <location>
        <begin position="77"/>
        <end position="100"/>
    </location>
</feature>
<dbReference type="SMART" id="SM00129">
    <property type="entry name" value="KISc"/>
    <property type="match status" value="1"/>
</dbReference>
<evidence type="ECO:0000256" key="7">
    <source>
        <dbReference type="SAM" id="MobiDB-lite"/>
    </source>
</evidence>
<dbReference type="PANTHER" id="PTHR24115:SF1008">
    <property type="entry name" value="KINESIN-LIKE PROTEIN SUBITO"/>
    <property type="match status" value="1"/>
</dbReference>
<dbReference type="SUPFAM" id="SSF52540">
    <property type="entry name" value="P-loop containing nucleoside triphosphate hydrolases"/>
    <property type="match status" value="1"/>
</dbReference>
<feature type="region of interest" description="Disordered" evidence="7">
    <location>
        <begin position="534"/>
        <end position="572"/>
    </location>
</feature>
<feature type="compositionally biased region" description="Polar residues" evidence="7">
    <location>
        <begin position="147"/>
        <end position="183"/>
    </location>
</feature>
<feature type="compositionally biased region" description="Basic residues" evidence="7">
    <location>
        <begin position="1"/>
        <end position="14"/>
    </location>
</feature>
<name>A0A1R0GLA6_9FUNG</name>
<dbReference type="PRINTS" id="PR00380">
    <property type="entry name" value="KINESINHEAVY"/>
</dbReference>
<comment type="similarity">
    <text evidence="5">Belongs to the TRAFAC class myosin-kinesin ATPase superfamily. Kinesin family.</text>
</comment>
<proteinExistence type="inferred from homology"/>
<feature type="domain" description="Kinesin motor" evidence="8">
    <location>
        <begin position="271"/>
        <end position="766"/>
    </location>
</feature>
<dbReference type="PROSITE" id="PS50067">
    <property type="entry name" value="KINESIN_MOTOR_2"/>
    <property type="match status" value="1"/>
</dbReference>
<evidence type="ECO:0000256" key="1">
    <source>
        <dbReference type="ARBA" id="ARBA00022701"/>
    </source>
</evidence>
<keyword evidence="4 5" id="KW-0505">Motor protein</keyword>
<dbReference type="PANTHER" id="PTHR24115">
    <property type="entry name" value="KINESIN-RELATED"/>
    <property type="match status" value="1"/>
</dbReference>
<dbReference type="GO" id="GO:0003777">
    <property type="term" value="F:microtubule motor activity"/>
    <property type="evidence" value="ECO:0007669"/>
    <property type="project" value="InterPro"/>
</dbReference>
<evidence type="ECO:0000313" key="10">
    <source>
        <dbReference type="Proteomes" id="UP000187455"/>
    </source>
</evidence>
<feature type="coiled-coil region" evidence="6">
    <location>
        <begin position="1009"/>
        <end position="1057"/>
    </location>
</feature>
<feature type="region of interest" description="Disordered" evidence="7">
    <location>
        <begin position="1"/>
        <end position="50"/>
    </location>
</feature>
<dbReference type="Gene3D" id="3.40.850.10">
    <property type="entry name" value="Kinesin motor domain"/>
    <property type="match status" value="1"/>
</dbReference>
<feature type="region of interest" description="Disordered" evidence="7">
    <location>
        <begin position="122"/>
        <end position="194"/>
    </location>
</feature>
<dbReference type="EMBL" id="LSSL01007738">
    <property type="protein sequence ID" value="OLY77672.1"/>
    <property type="molecule type" value="Genomic_DNA"/>
</dbReference>
<protein>
    <submittedName>
        <fullName evidence="9">Kinesin-like protein KIF23</fullName>
    </submittedName>
</protein>
<dbReference type="GO" id="GO:0008017">
    <property type="term" value="F:microtubule binding"/>
    <property type="evidence" value="ECO:0007669"/>
    <property type="project" value="InterPro"/>
</dbReference>
<feature type="compositionally biased region" description="Low complexity" evidence="7">
    <location>
        <begin position="1551"/>
        <end position="1568"/>
    </location>
</feature>
<dbReference type="InterPro" id="IPR027640">
    <property type="entry name" value="Kinesin-like_fam"/>
</dbReference>
<dbReference type="InterPro" id="IPR019821">
    <property type="entry name" value="Kinesin_motor_CS"/>
</dbReference>
<dbReference type="GO" id="GO:0005524">
    <property type="term" value="F:ATP binding"/>
    <property type="evidence" value="ECO:0007669"/>
    <property type="project" value="UniProtKB-UniRule"/>
</dbReference>
<evidence type="ECO:0000313" key="9">
    <source>
        <dbReference type="EMBL" id="OLY77672.1"/>
    </source>
</evidence>
<keyword evidence="2 5" id="KW-0547">Nucleotide-binding</keyword>
<keyword evidence="10" id="KW-1185">Reference proteome</keyword>
<feature type="region of interest" description="Disordered" evidence="7">
    <location>
        <begin position="1428"/>
        <end position="1451"/>
    </location>
</feature>
<dbReference type="InterPro" id="IPR036961">
    <property type="entry name" value="Kinesin_motor_dom_sf"/>
</dbReference>
<dbReference type="InterPro" id="IPR001752">
    <property type="entry name" value="Kinesin_motor_dom"/>
</dbReference>
<dbReference type="GO" id="GO:0005871">
    <property type="term" value="C:kinesin complex"/>
    <property type="evidence" value="ECO:0007669"/>
    <property type="project" value="TreeGrafter"/>
</dbReference>
<feature type="region of interest" description="Disordered" evidence="7">
    <location>
        <begin position="1615"/>
        <end position="1642"/>
    </location>
</feature>
<sequence>MVRKNPVGKKKNLKRNLETDQKNDSSKKITRTYTLSSRSSSSAGSGTEDSLLNKLKKSTSELGFDSGSDRQIRTRFSAKESLSNSSSGSEFGVDKDPNSASLGYNNNNSAIFNSKILTKKKGGFPRGRVVPKGTSSKISNFPPINKFQKNSGSSINNSTASDSENLSNSDLVPPSSYNLFNNDSKPRADSVSSVGSSSTVLGNLVAGVTSFFSPKKGLQRFSRDEKGFQNTPRNARQPKLSGTNDIMQIPVSKTPFTNRKTIAEYNDLQDPIETYLRLKTDVSLSDGLDFSDSSRVPSTSRQRNKIHDTEMKVLSDKEIEIAKNNSDNHTIREKYLFAGVLTNNTDSRVVYEKTAGVAVSNLFKGKNSLLFAYGVTGSGKTFTMQGNPENPGLIVRALCDIVLKVQKLNDRNKKRSNVNPEGVIKDGFSLRPKFSNQAEWCMDPRIISSNISPITGEDQWSDFIDSINQKLDNEHSDDLQDDFYNSDSSDSDNPIISDPWKYSLFLSYYEVYNENVYDLLDLPTISLTSTEVKPIKRLPGRPPNSKNHNNHVFDQENTNSSTERRPLQLRSENGKGANTFIEGITEVRVETVRDAIRVLLHGQEKRSVFSTSLNSASSRSHALCNARILKWKDAPDLIPNNPIPESASVSISSLLLVDLAGSERAKYTNNTGERLLESSKINVSLMSLKRCMDVLRYNSGQPKDMWQIVPFNESKLTRLFQPALEGGSKTVMIACVDPRQLSGPKNNIGRSETINVLEFARVASTVLLSNKKNKRYTQDANSFPGFMSPTISKGKRLFESTIKKNEASERPSSSLRELNNNSRAKNQLENNNNNRKMNIVYDNISEDDSHIDLFQLIKATKSARSSIINSENNDQNNSSPLVSGVKRTIDAEVQTDYFEFISAENSKTIKKQKVDLYGNWRRINYEDVFKDVKKDPSRRRSFPNIPDIIGVSEISYLPPNNVVEPNNSKPNSKWVKIPQNYVRTQVLKIQSKIEKENEQNELDYLRLIVLNKDSKISKAQNEINETKSEFEAMTSYAKELRAALDDAKKEILEVKKESILTDTQIRQSLTEFHGTQIRDAFNKFNAQQEKDRERAEEKSSKKVDLLLGVFSNALVARDVNVISTQVQKSEPSLLLDNSTNNIIRNVSNVSPQVLEYEYKCASLEKELEKTKVLLKQLEDKNIKTLSERDLLLKKLDQANSEIKVSVDSQSSFTFMPSKSISNVENEGKSLKNENFVLFDGIKPSDYELLNHKSNFIIPDLQKNSVNSTFSQKVNALEPNKHSTQSPEKFIPNLTVKKISKTGKIIDSLPKSFSLSKFGVKLFEANCEEKTKKMNSFKEADPILITEEDEPYLKNSDATNKVMNKSVAGSFIENTIKELDKITYSKNGFQADSHLSVINESKAFSDNINDDPNNEFFVSLFPGNIPNTSSQTEMAKTNSSTPKTRIQESSSKKYKFSPEENLVLKPNINPSFHNSHTFSDAQLEYKSNNSMNKKPIAEYPDLFKKLQSDLDEINMKGHAINKNTQFAKNFITKPSTTKVASTKNVMTNPLPKLSSGSNFGKKSSNNNLLDTNGQRSHVVSPRYQTDSVLNAIYVSDNEMEISSFSRSSSLRKNNENYLVSSPTRKNISVPHKRSPSMPSNQSPINLTNAAQKGKYYNSSGSLIGGTNVPKVVGSPISNTETKLDQSLNSVSPLENMPGSISSHSNNGSNFTNGNATYSNSDVGRKMRPQEIPKTPSNSIAKSFLSSVFNFTAGISSSQNVENKVSDATLNSNSISPQPSKTQIADKKQKIKRKSKGKINKNDGFMLSPLRIFYKLRSRK</sequence>
<dbReference type="GO" id="GO:0005634">
    <property type="term" value="C:nucleus"/>
    <property type="evidence" value="ECO:0007669"/>
    <property type="project" value="TreeGrafter"/>
</dbReference>
<dbReference type="Proteomes" id="UP000187455">
    <property type="component" value="Unassembled WGS sequence"/>
</dbReference>
<reference evidence="9 10" key="1">
    <citation type="journal article" date="2016" name="Mol. Biol. Evol.">
        <title>Genome-Wide Survey of Gut Fungi (Harpellales) Reveals the First Horizontally Transferred Ubiquitin Gene from a Mosquito Host.</title>
        <authorList>
            <person name="Wang Y."/>
            <person name="White M.M."/>
            <person name="Kvist S."/>
            <person name="Moncalvo J.M."/>
        </authorList>
    </citation>
    <scope>NUCLEOTIDE SEQUENCE [LARGE SCALE GENOMIC DNA]</scope>
    <source>
        <strain evidence="9 10">ALG-7-W6</strain>
    </source>
</reference>
<dbReference type="InterPro" id="IPR027417">
    <property type="entry name" value="P-loop_NTPase"/>
</dbReference>
<feature type="compositionally biased region" description="Polar residues" evidence="7">
    <location>
        <begin position="1428"/>
        <end position="1448"/>
    </location>
</feature>
<dbReference type="GO" id="GO:0016887">
    <property type="term" value="F:ATP hydrolysis activity"/>
    <property type="evidence" value="ECO:0007669"/>
    <property type="project" value="TreeGrafter"/>
</dbReference>
<feature type="compositionally biased region" description="Polar residues" evidence="7">
    <location>
        <begin position="544"/>
        <end position="561"/>
    </location>
</feature>
<dbReference type="OrthoDB" id="123929at2759"/>
<feature type="compositionally biased region" description="Basic and acidic residues" evidence="7">
    <location>
        <begin position="15"/>
        <end position="27"/>
    </location>
</feature>
<organism evidence="9 10">
    <name type="scientific">Smittium mucronatum</name>
    <dbReference type="NCBI Taxonomy" id="133383"/>
    <lineage>
        <taxon>Eukaryota</taxon>
        <taxon>Fungi</taxon>
        <taxon>Fungi incertae sedis</taxon>
        <taxon>Zoopagomycota</taxon>
        <taxon>Kickxellomycotina</taxon>
        <taxon>Harpellomycetes</taxon>
        <taxon>Harpellales</taxon>
        <taxon>Legeriomycetaceae</taxon>
        <taxon>Smittium</taxon>
    </lineage>
</organism>
<dbReference type="Pfam" id="PF00225">
    <property type="entry name" value="Kinesin"/>
    <property type="match status" value="1"/>
</dbReference>
<dbReference type="GO" id="GO:0005874">
    <property type="term" value="C:microtubule"/>
    <property type="evidence" value="ECO:0007669"/>
    <property type="project" value="UniProtKB-KW"/>
</dbReference>
<evidence type="ECO:0000256" key="2">
    <source>
        <dbReference type="ARBA" id="ARBA00022741"/>
    </source>
</evidence>
<evidence type="ECO:0000256" key="4">
    <source>
        <dbReference type="ARBA" id="ARBA00023175"/>
    </source>
</evidence>
<feature type="region of interest" description="Disordered" evidence="7">
    <location>
        <begin position="1769"/>
        <end position="1800"/>
    </location>
</feature>
<keyword evidence="6" id="KW-0175">Coiled coil</keyword>
<feature type="region of interest" description="Disordered" evidence="7">
    <location>
        <begin position="803"/>
        <end position="834"/>
    </location>
</feature>
<evidence type="ECO:0000256" key="6">
    <source>
        <dbReference type="SAM" id="Coils"/>
    </source>
</evidence>
<feature type="compositionally biased region" description="Basic residues" evidence="7">
    <location>
        <begin position="1787"/>
        <end position="1797"/>
    </location>
</feature>
<dbReference type="PROSITE" id="PS00411">
    <property type="entry name" value="KINESIN_MOTOR_1"/>
    <property type="match status" value="1"/>
</dbReference>
<dbReference type="STRING" id="133383.A0A1R0GLA6"/>
<feature type="compositionally biased region" description="Polar residues" evidence="7">
    <location>
        <begin position="1615"/>
        <end position="1625"/>
    </location>
</feature>
<feature type="region of interest" description="Disordered" evidence="7">
    <location>
        <begin position="1545"/>
        <end position="1581"/>
    </location>
</feature>
<evidence type="ECO:0000256" key="3">
    <source>
        <dbReference type="ARBA" id="ARBA00022840"/>
    </source>
</evidence>
<evidence type="ECO:0000259" key="8">
    <source>
        <dbReference type="PROSITE" id="PS50067"/>
    </source>
</evidence>
<feature type="coiled-coil region" evidence="6">
    <location>
        <begin position="1160"/>
        <end position="1194"/>
    </location>
</feature>
<evidence type="ECO:0000256" key="5">
    <source>
        <dbReference type="PROSITE-ProRule" id="PRU00283"/>
    </source>
</evidence>
<dbReference type="GO" id="GO:0007018">
    <property type="term" value="P:microtubule-based movement"/>
    <property type="evidence" value="ECO:0007669"/>
    <property type="project" value="InterPro"/>
</dbReference>
<feature type="compositionally biased region" description="Polar residues" evidence="7">
    <location>
        <begin position="1569"/>
        <end position="1581"/>
    </location>
</feature>
<feature type="compositionally biased region" description="Polar residues" evidence="7">
    <location>
        <begin position="1769"/>
        <end position="1781"/>
    </location>
</feature>
<keyword evidence="1" id="KW-0493">Microtubule</keyword>
<feature type="compositionally biased region" description="Low complexity" evidence="7">
    <location>
        <begin position="36"/>
        <end position="46"/>
    </location>
</feature>
<feature type="compositionally biased region" description="Low complexity" evidence="7">
    <location>
        <begin position="812"/>
        <end position="823"/>
    </location>
</feature>
<comment type="caution">
    <text evidence="9">The sequence shown here is derived from an EMBL/GenBank/DDBJ whole genome shotgun (WGS) entry which is preliminary data.</text>
</comment>
<feature type="compositionally biased region" description="Low complexity" evidence="7">
    <location>
        <begin position="79"/>
        <end position="89"/>
    </location>
</feature>
<feature type="binding site" evidence="5">
    <location>
        <begin position="374"/>
        <end position="381"/>
    </location>
    <ligand>
        <name>ATP</name>
        <dbReference type="ChEBI" id="CHEBI:30616"/>
    </ligand>
</feature>
<keyword evidence="3 5" id="KW-0067">ATP-binding</keyword>
<accession>A0A1R0GLA6</accession>
<gene>
    <name evidence="9" type="ORF">AYI68_g8294</name>
</gene>